<evidence type="ECO:0000256" key="3">
    <source>
        <dbReference type="ARBA" id="ARBA00022679"/>
    </source>
</evidence>
<dbReference type="PANTHER" id="PTHR43630:SF1">
    <property type="entry name" value="POLY-BETA-1,6-N-ACETYL-D-GLUCOSAMINE SYNTHASE"/>
    <property type="match status" value="1"/>
</dbReference>
<proteinExistence type="inferred from homology"/>
<reference evidence="6" key="1">
    <citation type="submission" date="2017-09" db="EMBL/GenBank/DDBJ databases">
        <title>Depth-based differentiation of microbial function through sediment-hosted aquifers and enrichment of novel symbionts in the deep terrestrial subsurface.</title>
        <authorList>
            <person name="Probst A.J."/>
            <person name="Ladd B."/>
            <person name="Jarett J.K."/>
            <person name="Geller-Mcgrath D.E."/>
            <person name="Sieber C.M.K."/>
            <person name="Emerson J.B."/>
            <person name="Anantharaman K."/>
            <person name="Thomas B.C."/>
            <person name="Malmstrom R."/>
            <person name="Stieglmeier M."/>
            <person name="Klingl A."/>
            <person name="Woyke T."/>
            <person name="Ryan C.M."/>
            <person name="Banfield J.F."/>
        </authorList>
    </citation>
    <scope>NUCLEOTIDE SEQUENCE [LARGE SCALE GENOMIC DNA]</scope>
</reference>
<evidence type="ECO:0000313" key="6">
    <source>
        <dbReference type="Proteomes" id="UP000230027"/>
    </source>
</evidence>
<keyword evidence="3 5" id="KW-0808">Transferase</keyword>
<comment type="similarity">
    <text evidence="1">Belongs to the glycosyltransferase 2 family.</text>
</comment>
<dbReference type="Proteomes" id="UP000230027">
    <property type="component" value="Unassembled WGS sequence"/>
</dbReference>
<evidence type="ECO:0000313" key="5">
    <source>
        <dbReference type="EMBL" id="PIZ65010.1"/>
    </source>
</evidence>
<name>A0A2M7U3F2_9BACT</name>
<dbReference type="InterPro" id="IPR029044">
    <property type="entry name" value="Nucleotide-diphossugar_trans"/>
</dbReference>
<dbReference type="EMBL" id="PFOD01000065">
    <property type="protein sequence ID" value="PIZ65010.1"/>
    <property type="molecule type" value="Genomic_DNA"/>
</dbReference>
<accession>A0A2M7U3F2</accession>
<dbReference type="AlphaFoldDB" id="A0A2M7U3F2"/>
<sequence>MRTSIVIAAYNEEKYIESCIKSLLNQTVPADEIIVVNNNSTDNTEDIIRKYPVTLINEENQGIIPARNTGFDLAKYELILRTDADTIVPSDWVGRMSTFFENNKCDAVVGTVLYFDSLAKVNKQIYSNYLEGIKHILGSYPLIGPNMALTSEIWKKIRKIICTDEKIVHEDVDLSIHINEINGVIMYDKNNCAVTSKRRIIYQPQSFFLEYSHRLLKMKLAHLKHR</sequence>
<dbReference type="PANTHER" id="PTHR43630">
    <property type="entry name" value="POLY-BETA-1,6-N-ACETYL-D-GLUCOSAMINE SYNTHASE"/>
    <property type="match status" value="1"/>
</dbReference>
<organism evidence="5 6">
    <name type="scientific">Candidatus Roizmanbacteria bacterium CG_4_10_14_0_2_um_filter_36_9</name>
    <dbReference type="NCBI Taxonomy" id="1974823"/>
    <lineage>
        <taxon>Bacteria</taxon>
        <taxon>Candidatus Roizmaniibacteriota</taxon>
    </lineage>
</organism>
<dbReference type="Gene3D" id="3.90.550.10">
    <property type="entry name" value="Spore Coat Polysaccharide Biosynthesis Protein SpsA, Chain A"/>
    <property type="match status" value="1"/>
</dbReference>
<dbReference type="GO" id="GO:0016757">
    <property type="term" value="F:glycosyltransferase activity"/>
    <property type="evidence" value="ECO:0007669"/>
    <property type="project" value="UniProtKB-KW"/>
</dbReference>
<evidence type="ECO:0000259" key="4">
    <source>
        <dbReference type="Pfam" id="PF00535"/>
    </source>
</evidence>
<dbReference type="CDD" id="cd00761">
    <property type="entry name" value="Glyco_tranf_GTA_type"/>
    <property type="match status" value="1"/>
</dbReference>
<protein>
    <submittedName>
        <fullName evidence="5">Glycosyltransferase family 2 protein</fullName>
    </submittedName>
</protein>
<dbReference type="InterPro" id="IPR001173">
    <property type="entry name" value="Glyco_trans_2-like"/>
</dbReference>
<dbReference type="Pfam" id="PF00535">
    <property type="entry name" value="Glycos_transf_2"/>
    <property type="match status" value="1"/>
</dbReference>
<dbReference type="SUPFAM" id="SSF53448">
    <property type="entry name" value="Nucleotide-diphospho-sugar transferases"/>
    <property type="match status" value="1"/>
</dbReference>
<gene>
    <name evidence="5" type="ORF">COY14_03350</name>
</gene>
<evidence type="ECO:0000256" key="1">
    <source>
        <dbReference type="ARBA" id="ARBA00006739"/>
    </source>
</evidence>
<comment type="caution">
    <text evidence="5">The sequence shown here is derived from an EMBL/GenBank/DDBJ whole genome shotgun (WGS) entry which is preliminary data.</text>
</comment>
<evidence type="ECO:0000256" key="2">
    <source>
        <dbReference type="ARBA" id="ARBA00022676"/>
    </source>
</evidence>
<keyword evidence="2" id="KW-0328">Glycosyltransferase</keyword>
<feature type="domain" description="Glycosyltransferase 2-like" evidence="4">
    <location>
        <begin position="4"/>
        <end position="124"/>
    </location>
</feature>